<sequence length="298" mass="33363">MLKPYAPKVFQLGYVGVDTPDLARALDYYGETVGMTETDRGDGASYLSVGYEHHNIILRQTAAKGLGNIGLQLKPDSDLAALRKEAQNLGLKAEIKTDSQPGIREMLEIEAPGKIAVQLYTDIDTPAPGFKRTGIAPLRLGHVAIISSDAKRLMVFIEDFLGFRFTDTIEGIANFYTCNRDHHVLNIVDAPEDRIHHIAFQLKGNASHAMASDVLRERGVKVEWGPARHTAGHNLAGYHFDPDRVLIELYTDMDVYIPELDMCEARPWHEHLPMRPRNWKLSELSAWGTDFEFNLAQA</sequence>
<reference evidence="2 3" key="1">
    <citation type="submission" date="2018-08" db="EMBL/GenBank/DDBJ databases">
        <title>Genomic Encyclopedia of Archaeal and Bacterial Type Strains, Phase II (KMG-II): from individual species to whole genera.</title>
        <authorList>
            <person name="Goeker M."/>
        </authorList>
    </citation>
    <scope>NUCLEOTIDE SEQUENCE [LARGE SCALE GENOMIC DNA]</scope>
    <source>
        <strain evidence="2 3">DSM 582</strain>
    </source>
</reference>
<dbReference type="Gene3D" id="3.10.180.10">
    <property type="entry name" value="2,3-Dihydroxybiphenyl 1,2-Dioxygenase, domain 1"/>
    <property type="match status" value="2"/>
</dbReference>
<dbReference type="InterPro" id="IPR037523">
    <property type="entry name" value="VOC_core"/>
</dbReference>
<gene>
    <name evidence="2" type="ORF">ATH84_103632</name>
</gene>
<dbReference type="EMBL" id="QUMX01000036">
    <property type="protein sequence ID" value="REG35271.1"/>
    <property type="molecule type" value="Genomic_DNA"/>
</dbReference>
<dbReference type="AlphaFoldDB" id="A0AAQ0HEI9"/>
<protein>
    <submittedName>
        <fullName evidence="2">Catechol-2,3-dioxygenase</fullName>
    </submittedName>
</protein>
<proteinExistence type="predicted"/>
<organism evidence="2 3">
    <name type="scientific">Paracoccus versutus</name>
    <name type="common">Thiobacillus versutus</name>
    <dbReference type="NCBI Taxonomy" id="34007"/>
    <lineage>
        <taxon>Bacteria</taxon>
        <taxon>Pseudomonadati</taxon>
        <taxon>Pseudomonadota</taxon>
        <taxon>Alphaproteobacteria</taxon>
        <taxon>Rhodobacterales</taxon>
        <taxon>Paracoccaceae</taxon>
        <taxon>Paracoccus</taxon>
    </lineage>
</organism>
<evidence type="ECO:0000259" key="1">
    <source>
        <dbReference type="PROSITE" id="PS51819"/>
    </source>
</evidence>
<name>A0AAQ0HEI9_PARVE</name>
<dbReference type="InterPro" id="IPR029068">
    <property type="entry name" value="Glyas_Bleomycin-R_OHBP_Dase"/>
</dbReference>
<dbReference type="PROSITE" id="PS51819">
    <property type="entry name" value="VOC"/>
    <property type="match status" value="2"/>
</dbReference>
<keyword evidence="3" id="KW-1185">Reference proteome</keyword>
<comment type="caution">
    <text evidence="2">The sequence shown here is derived from an EMBL/GenBank/DDBJ whole genome shotgun (WGS) entry which is preliminary data.</text>
</comment>
<feature type="domain" description="VOC" evidence="1">
    <location>
        <begin position="139"/>
        <end position="252"/>
    </location>
</feature>
<dbReference type="Proteomes" id="UP000256794">
    <property type="component" value="Unassembled WGS sequence"/>
</dbReference>
<dbReference type="RefSeq" id="WP_036757525.1">
    <property type="nucleotide sequence ID" value="NZ_CP035284.1"/>
</dbReference>
<dbReference type="InterPro" id="IPR004360">
    <property type="entry name" value="Glyas_Fos-R_dOase_dom"/>
</dbReference>
<evidence type="ECO:0000313" key="3">
    <source>
        <dbReference type="Proteomes" id="UP000256794"/>
    </source>
</evidence>
<dbReference type="Pfam" id="PF00903">
    <property type="entry name" value="Glyoxalase"/>
    <property type="match status" value="1"/>
</dbReference>
<evidence type="ECO:0000313" key="2">
    <source>
        <dbReference type="EMBL" id="REG35271.1"/>
    </source>
</evidence>
<dbReference type="SUPFAM" id="SSF54593">
    <property type="entry name" value="Glyoxalase/Bleomycin resistance protein/Dihydroxybiphenyl dioxygenase"/>
    <property type="match status" value="1"/>
</dbReference>
<accession>A0AAQ0HEI9</accession>
<feature type="domain" description="VOC" evidence="1">
    <location>
        <begin position="11"/>
        <end position="122"/>
    </location>
</feature>